<evidence type="ECO:0000313" key="3">
    <source>
        <dbReference type="Proteomes" id="UP001304895"/>
    </source>
</evidence>
<organism evidence="2 3">
    <name type="scientific">Trichocladium antarcticum</name>
    <dbReference type="NCBI Taxonomy" id="1450529"/>
    <lineage>
        <taxon>Eukaryota</taxon>
        <taxon>Fungi</taxon>
        <taxon>Dikarya</taxon>
        <taxon>Ascomycota</taxon>
        <taxon>Pezizomycotina</taxon>
        <taxon>Sordariomycetes</taxon>
        <taxon>Sordariomycetidae</taxon>
        <taxon>Sordariales</taxon>
        <taxon>Chaetomiaceae</taxon>
        <taxon>Trichocladium</taxon>
    </lineage>
</organism>
<gene>
    <name evidence="2" type="ORF">BT67DRAFT_128446</name>
</gene>
<dbReference type="EMBL" id="MU853402">
    <property type="protein sequence ID" value="KAK4138023.1"/>
    <property type="molecule type" value="Genomic_DNA"/>
</dbReference>
<feature type="signal peptide" evidence="1">
    <location>
        <begin position="1"/>
        <end position="23"/>
    </location>
</feature>
<reference evidence="2" key="2">
    <citation type="submission" date="2023-05" db="EMBL/GenBank/DDBJ databases">
        <authorList>
            <consortium name="Lawrence Berkeley National Laboratory"/>
            <person name="Steindorff A."/>
            <person name="Hensen N."/>
            <person name="Bonometti L."/>
            <person name="Westerberg I."/>
            <person name="Brannstrom I.O."/>
            <person name="Guillou S."/>
            <person name="Cros-Aarteil S."/>
            <person name="Calhoun S."/>
            <person name="Haridas S."/>
            <person name="Kuo A."/>
            <person name="Mondo S."/>
            <person name="Pangilinan J."/>
            <person name="Riley R."/>
            <person name="Labutti K."/>
            <person name="Andreopoulos B."/>
            <person name="Lipzen A."/>
            <person name="Chen C."/>
            <person name="Yanf M."/>
            <person name="Daum C."/>
            <person name="Ng V."/>
            <person name="Clum A."/>
            <person name="Ohm R."/>
            <person name="Martin F."/>
            <person name="Silar P."/>
            <person name="Natvig D."/>
            <person name="Lalanne C."/>
            <person name="Gautier V."/>
            <person name="Ament-Velasquez S.L."/>
            <person name="Kruys A."/>
            <person name="Hutchinson M.I."/>
            <person name="Powell A.J."/>
            <person name="Barry K."/>
            <person name="Miller A.N."/>
            <person name="Grigoriev I.V."/>
            <person name="Debuchy R."/>
            <person name="Gladieux P."/>
            <person name="Thoren M.H."/>
            <person name="Johannesson H."/>
        </authorList>
    </citation>
    <scope>NUCLEOTIDE SEQUENCE</scope>
    <source>
        <strain evidence="2">CBS 123565</strain>
    </source>
</reference>
<name>A0AAN6ZHG0_9PEZI</name>
<accession>A0AAN6ZHG0</accession>
<sequence>MPILGRPGMGRQAGWVVLLAVAAVDTCKRCVGRAKTSSQRRLDDSVPAAKVNATWVWGDGTRCKLWRAREKTVLSRGRLRYPSSGVCPGVLGRTGAMAQCQLRRTGASLDSALSAWCAITGICL</sequence>
<dbReference type="AlphaFoldDB" id="A0AAN6ZHG0"/>
<reference evidence="2" key="1">
    <citation type="journal article" date="2023" name="Mol. Phylogenet. Evol.">
        <title>Genome-scale phylogeny and comparative genomics of the fungal order Sordariales.</title>
        <authorList>
            <person name="Hensen N."/>
            <person name="Bonometti L."/>
            <person name="Westerberg I."/>
            <person name="Brannstrom I.O."/>
            <person name="Guillou S."/>
            <person name="Cros-Aarteil S."/>
            <person name="Calhoun S."/>
            <person name="Haridas S."/>
            <person name="Kuo A."/>
            <person name="Mondo S."/>
            <person name="Pangilinan J."/>
            <person name="Riley R."/>
            <person name="LaButti K."/>
            <person name="Andreopoulos B."/>
            <person name="Lipzen A."/>
            <person name="Chen C."/>
            <person name="Yan M."/>
            <person name="Daum C."/>
            <person name="Ng V."/>
            <person name="Clum A."/>
            <person name="Steindorff A."/>
            <person name="Ohm R.A."/>
            <person name="Martin F."/>
            <person name="Silar P."/>
            <person name="Natvig D.O."/>
            <person name="Lalanne C."/>
            <person name="Gautier V."/>
            <person name="Ament-Velasquez S.L."/>
            <person name="Kruys A."/>
            <person name="Hutchinson M.I."/>
            <person name="Powell A.J."/>
            <person name="Barry K."/>
            <person name="Miller A.N."/>
            <person name="Grigoriev I.V."/>
            <person name="Debuchy R."/>
            <person name="Gladieux P."/>
            <person name="Hiltunen Thoren M."/>
            <person name="Johannesson H."/>
        </authorList>
    </citation>
    <scope>NUCLEOTIDE SEQUENCE</scope>
    <source>
        <strain evidence="2">CBS 123565</strain>
    </source>
</reference>
<comment type="caution">
    <text evidence="2">The sequence shown here is derived from an EMBL/GenBank/DDBJ whole genome shotgun (WGS) entry which is preliminary data.</text>
</comment>
<dbReference type="Proteomes" id="UP001304895">
    <property type="component" value="Unassembled WGS sequence"/>
</dbReference>
<evidence type="ECO:0000256" key="1">
    <source>
        <dbReference type="SAM" id="SignalP"/>
    </source>
</evidence>
<keyword evidence="3" id="KW-1185">Reference proteome</keyword>
<proteinExistence type="predicted"/>
<protein>
    <recommendedName>
        <fullName evidence="4">Secreted protein</fullName>
    </recommendedName>
</protein>
<feature type="chain" id="PRO_5042956325" description="Secreted protein" evidence="1">
    <location>
        <begin position="24"/>
        <end position="124"/>
    </location>
</feature>
<evidence type="ECO:0000313" key="2">
    <source>
        <dbReference type="EMBL" id="KAK4138023.1"/>
    </source>
</evidence>
<keyword evidence="1" id="KW-0732">Signal</keyword>
<evidence type="ECO:0008006" key="4">
    <source>
        <dbReference type="Google" id="ProtNLM"/>
    </source>
</evidence>